<accession>A0A6L5Z2E2</accession>
<dbReference type="RefSeq" id="WP_154446668.1">
    <property type="nucleotide sequence ID" value="NZ_WIND01000007.1"/>
</dbReference>
<protein>
    <recommendedName>
        <fullName evidence="4">WD40 repeat protein</fullName>
    </recommendedName>
</protein>
<evidence type="ECO:0000256" key="1">
    <source>
        <dbReference type="ARBA" id="ARBA00009820"/>
    </source>
</evidence>
<reference evidence="2 3" key="1">
    <citation type="submission" date="2019-10" db="EMBL/GenBank/DDBJ databases">
        <title>Cognatihalovulum marinum gen. nov. sp. nov., a new member of the family Rhodobacteraceae isolated from deep seawater of the Northwest Indian Ocean.</title>
        <authorList>
            <person name="Ruan C."/>
            <person name="Wang J."/>
            <person name="Zheng X."/>
            <person name="Song L."/>
            <person name="Zhu Y."/>
            <person name="Huang Y."/>
            <person name="Lu Z."/>
            <person name="Du W."/>
            <person name="Huang L."/>
            <person name="Dai X."/>
        </authorList>
    </citation>
    <scope>NUCLEOTIDE SEQUENCE [LARGE SCALE GENOMIC DNA]</scope>
    <source>
        <strain evidence="2 3">2CG4</strain>
    </source>
</reference>
<keyword evidence="3" id="KW-1185">Reference proteome</keyword>
<dbReference type="PANTHER" id="PTHR36842">
    <property type="entry name" value="PROTEIN TOLB HOMOLOG"/>
    <property type="match status" value="1"/>
</dbReference>
<dbReference type="SUPFAM" id="SSF82171">
    <property type="entry name" value="DPP6 N-terminal domain-like"/>
    <property type="match status" value="1"/>
</dbReference>
<evidence type="ECO:0008006" key="4">
    <source>
        <dbReference type="Google" id="ProtNLM"/>
    </source>
</evidence>
<dbReference type="EMBL" id="WIND01000007">
    <property type="protein sequence ID" value="MSU90192.1"/>
    <property type="molecule type" value="Genomic_DNA"/>
</dbReference>
<evidence type="ECO:0000313" key="2">
    <source>
        <dbReference type="EMBL" id="MSU90192.1"/>
    </source>
</evidence>
<dbReference type="Proteomes" id="UP000474957">
    <property type="component" value="Unassembled WGS sequence"/>
</dbReference>
<dbReference type="InterPro" id="IPR011042">
    <property type="entry name" value="6-blade_b-propeller_TolB-like"/>
</dbReference>
<dbReference type="PANTHER" id="PTHR36842:SF1">
    <property type="entry name" value="PROTEIN TOLB"/>
    <property type="match status" value="1"/>
</dbReference>
<dbReference type="Gene3D" id="2.120.10.30">
    <property type="entry name" value="TolB, C-terminal domain"/>
    <property type="match status" value="1"/>
</dbReference>
<dbReference type="InterPro" id="IPR011659">
    <property type="entry name" value="WD40"/>
</dbReference>
<gene>
    <name evidence="2" type="ORF">GE300_11275</name>
</gene>
<organism evidence="2 3">
    <name type="scientific">Halovulum marinum</name>
    <dbReference type="NCBI Taxonomy" id="2662447"/>
    <lineage>
        <taxon>Bacteria</taxon>
        <taxon>Pseudomonadati</taxon>
        <taxon>Pseudomonadota</taxon>
        <taxon>Alphaproteobacteria</taxon>
        <taxon>Rhodobacterales</taxon>
        <taxon>Paracoccaceae</taxon>
        <taxon>Halovulum</taxon>
    </lineage>
</organism>
<evidence type="ECO:0000313" key="3">
    <source>
        <dbReference type="Proteomes" id="UP000474957"/>
    </source>
</evidence>
<comment type="similarity">
    <text evidence="1">Belongs to the TolB family.</text>
</comment>
<sequence>MRSHIHIFDLAADSARTLFTAEAHVEAPNWHPGGDRLLVNADGRIWTLPLDAPALQPVDTGFATACNNDHGPSPDGRTLAISDKTETGKSCIYTLPLAGGAPARLTPDVPSYFHGWAPDGRTIAYCALRDGAFDIFTMPAAGGGETRLTRDLGHCDGPDYTPDGAWIWFNADKPGHAQLYRVPAAGGAPERMTRDARVNWFPHPSPDGRQVLYLSYPPGTEGHPGGLEVELRLMPATGGEPRTLLQLFGGQGTINVPCWAPDSRHFAFASYERDA</sequence>
<comment type="caution">
    <text evidence="2">The sequence shown here is derived from an EMBL/GenBank/DDBJ whole genome shotgun (WGS) entry which is preliminary data.</text>
</comment>
<dbReference type="AlphaFoldDB" id="A0A6L5Z2E2"/>
<dbReference type="Pfam" id="PF07676">
    <property type="entry name" value="PD40"/>
    <property type="match status" value="1"/>
</dbReference>
<name>A0A6L5Z2E2_9RHOB</name>
<proteinExistence type="inferred from homology"/>